<dbReference type="Pfam" id="PF00641">
    <property type="entry name" value="Zn_ribbon_RanBP"/>
    <property type="match status" value="4"/>
</dbReference>
<evidence type="ECO:0000256" key="1">
    <source>
        <dbReference type="ARBA" id="ARBA00022723"/>
    </source>
</evidence>
<feature type="compositionally biased region" description="Polar residues" evidence="5">
    <location>
        <begin position="133"/>
        <end position="145"/>
    </location>
</feature>
<dbReference type="GO" id="GO:0006281">
    <property type="term" value="P:DNA repair"/>
    <property type="evidence" value="ECO:0007669"/>
    <property type="project" value="TreeGrafter"/>
</dbReference>
<proteinExistence type="predicted"/>
<evidence type="ECO:0000256" key="4">
    <source>
        <dbReference type="PROSITE-ProRule" id="PRU00322"/>
    </source>
</evidence>
<feature type="region of interest" description="Disordered" evidence="5">
    <location>
        <begin position="400"/>
        <end position="422"/>
    </location>
</feature>
<reference evidence="8" key="2">
    <citation type="submission" date="2015-01" db="EMBL/GenBank/DDBJ databases">
        <title>Evolutionary Origins and Diversification of the Mycorrhizal Mutualists.</title>
        <authorList>
            <consortium name="DOE Joint Genome Institute"/>
            <consortium name="Mycorrhizal Genomics Consortium"/>
            <person name="Kohler A."/>
            <person name="Kuo A."/>
            <person name="Nagy L.G."/>
            <person name="Floudas D."/>
            <person name="Copeland A."/>
            <person name="Barry K.W."/>
            <person name="Cichocki N."/>
            <person name="Veneault-Fourrey C."/>
            <person name="LaButti K."/>
            <person name="Lindquist E.A."/>
            <person name="Lipzen A."/>
            <person name="Lundell T."/>
            <person name="Morin E."/>
            <person name="Murat C."/>
            <person name="Riley R."/>
            <person name="Ohm R."/>
            <person name="Sun H."/>
            <person name="Tunlid A."/>
            <person name="Henrissat B."/>
            <person name="Grigoriev I.V."/>
            <person name="Hibbett D.S."/>
            <person name="Martin F."/>
        </authorList>
    </citation>
    <scope>NUCLEOTIDE SEQUENCE [LARGE SCALE GENOMIC DNA]</scope>
    <source>
        <strain evidence="8">MUT 4182</strain>
    </source>
</reference>
<evidence type="ECO:0000256" key="5">
    <source>
        <dbReference type="SAM" id="MobiDB-lite"/>
    </source>
</evidence>
<evidence type="ECO:0000256" key="2">
    <source>
        <dbReference type="ARBA" id="ARBA00022771"/>
    </source>
</evidence>
<dbReference type="HOGENOM" id="CLU_462467_0_0_1"/>
<feature type="compositionally biased region" description="Acidic residues" evidence="5">
    <location>
        <begin position="149"/>
        <end position="158"/>
    </location>
</feature>
<dbReference type="PANTHER" id="PTHR46622:SF1">
    <property type="entry name" value="DNA-DEPENDENT METALLOPROTEASE WSS1"/>
    <property type="match status" value="1"/>
</dbReference>
<dbReference type="Proteomes" id="UP000054248">
    <property type="component" value="Unassembled WGS sequence"/>
</dbReference>
<dbReference type="InterPro" id="IPR001876">
    <property type="entry name" value="Znf_RanBP2"/>
</dbReference>
<dbReference type="InterPro" id="IPR053000">
    <property type="entry name" value="WSS1-like_metalloprotease"/>
</dbReference>
<dbReference type="Gene3D" id="4.10.1060.10">
    <property type="entry name" value="Zinc finger, RanBP2-type"/>
    <property type="match status" value="4"/>
</dbReference>
<dbReference type="AlphaFoldDB" id="A0A0C3QH87"/>
<dbReference type="STRING" id="1051891.A0A0C3QH87"/>
<feature type="region of interest" description="Disordered" evidence="5">
    <location>
        <begin position="281"/>
        <end position="301"/>
    </location>
</feature>
<reference evidence="7 8" key="1">
    <citation type="submission" date="2014-04" db="EMBL/GenBank/DDBJ databases">
        <authorList>
            <consortium name="DOE Joint Genome Institute"/>
            <person name="Kuo A."/>
            <person name="Girlanda M."/>
            <person name="Perotto S."/>
            <person name="Kohler A."/>
            <person name="Nagy L.G."/>
            <person name="Floudas D."/>
            <person name="Copeland A."/>
            <person name="Barry K.W."/>
            <person name="Cichocki N."/>
            <person name="Veneault-Fourrey C."/>
            <person name="LaButti K."/>
            <person name="Lindquist E.A."/>
            <person name="Lipzen A."/>
            <person name="Lundell T."/>
            <person name="Morin E."/>
            <person name="Murat C."/>
            <person name="Sun H."/>
            <person name="Tunlid A."/>
            <person name="Henrissat B."/>
            <person name="Grigoriev I.V."/>
            <person name="Hibbett D.S."/>
            <person name="Martin F."/>
            <person name="Nordberg H.P."/>
            <person name="Cantor M.N."/>
            <person name="Hua S.X."/>
        </authorList>
    </citation>
    <scope>NUCLEOTIDE SEQUENCE [LARGE SCALE GENOMIC DNA]</scope>
    <source>
        <strain evidence="7 8">MUT 4182</strain>
    </source>
</reference>
<dbReference type="SMART" id="SM00547">
    <property type="entry name" value="ZnF_RBZ"/>
    <property type="match status" value="4"/>
</dbReference>
<keyword evidence="8" id="KW-1185">Reference proteome</keyword>
<dbReference type="PROSITE" id="PS01358">
    <property type="entry name" value="ZF_RANBP2_1"/>
    <property type="match status" value="1"/>
</dbReference>
<name>A0A0C3QH87_9AGAM</name>
<dbReference type="GO" id="GO:0008237">
    <property type="term" value="F:metallopeptidase activity"/>
    <property type="evidence" value="ECO:0007669"/>
    <property type="project" value="TreeGrafter"/>
</dbReference>
<protein>
    <recommendedName>
        <fullName evidence="6">RanBP2-type domain-containing protein</fullName>
    </recommendedName>
</protein>
<evidence type="ECO:0000313" key="8">
    <source>
        <dbReference type="Proteomes" id="UP000054248"/>
    </source>
</evidence>
<dbReference type="PROSITE" id="PS50199">
    <property type="entry name" value="ZF_RANBP2_2"/>
    <property type="match status" value="1"/>
</dbReference>
<feature type="compositionally biased region" description="Polar residues" evidence="5">
    <location>
        <begin position="164"/>
        <end position="178"/>
    </location>
</feature>
<sequence>MTKAEDPPSPPRRSWTSATVMNILAKADKELSVSESKAEVEQAIVNPYERTGPKIPIANRRKPIPVKKSAPPPPKAAEPKKPDLPSSAQVIADSLPTPKAQAAKPSANGNLFRAPLSKPTVSSSPFLPPGKTAPSTTANGSSSGPFTVDDVDDDDEIMEVSAPEGSSSKSQANGSTSRARGLSPPRVEELGDEEMAESSQKASKPSLVVEPTEPRRIGRSPSIGPYPNLYSPTIPSPLRLVSMPEVDELAEDIDTPDAAIQPKQSIPRAAALQLVPNKSSDVEMVDDSDADPQSQAERASVSSLPSYKFDFTIIATAIIPGIDVSAKAKASAATKTELPKFDMLALVPVPAQAPAAPSNNWAAAGFVPKAAGGGSWTCDQCMLSNPESAKDKCTICEADRPGAKSKPTSTAPPPSQPAPANNWAAAGFVPKAPGGGSWTCNQCMLSNPESAKDKCTICEADRPGAMSKPTSTAPPPSQPATANNWAASGFAFTKPAAGTWTCPDCMLTNPASVTDKCTVCGADAPGSKAGTTTDARPATVAPPAQPASGFNWSAAGFKPQAVAPGTWTCSVCGLNNGPELTKCGVCEAAR</sequence>
<keyword evidence="2 4" id="KW-0863">Zinc-finger</keyword>
<dbReference type="GO" id="GO:0008270">
    <property type="term" value="F:zinc ion binding"/>
    <property type="evidence" value="ECO:0007669"/>
    <property type="project" value="UniProtKB-KW"/>
</dbReference>
<dbReference type="PANTHER" id="PTHR46622">
    <property type="entry name" value="DNA-DEPENDENT METALLOPROTEASE WSS1"/>
    <property type="match status" value="1"/>
</dbReference>
<evidence type="ECO:0000259" key="6">
    <source>
        <dbReference type="PROSITE" id="PS50199"/>
    </source>
</evidence>
<keyword evidence="1" id="KW-0479">Metal-binding</keyword>
<dbReference type="GO" id="GO:0005634">
    <property type="term" value="C:nucleus"/>
    <property type="evidence" value="ECO:0007669"/>
    <property type="project" value="TreeGrafter"/>
</dbReference>
<dbReference type="OrthoDB" id="79830at2759"/>
<organism evidence="7 8">
    <name type="scientific">Tulasnella calospora MUT 4182</name>
    <dbReference type="NCBI Taxonomy" id="1051891"/>
    <lineage>
        <taxon>Eukaryota</taxon>
        <taxon>Fungi</taxon>
        <taxon>Dikarya</taxon>
        <taxon>Basidiomycota</taxon>
        <taxon>Agaricomycotina</taxon>
        <taxon>Agaricomycetes</taxon>
        <taxon>Cantharellales</taxon>
        <taxon>Tulasnellaceae</taxon>
        <taxon>Tulasnella</taxon>
    </lineage>
</organism>
<evidence type="ECO:0000256" key="3">
    <source>
        <dbReference type="ARBA" id="ARBA00022833"/>
    </source>
</evidence>
<feature type="domain" description="RanBP2-type" evidence="6">
    <location>
        <begin position="563"/>
        <end position="590"/>
    </location>
</feature>
<feature type="compositionally biased region" description="Polar residues" evidence="5">
    <location>
        <begin position="291"/>
        <end position="301"/>
    </location>
</feature>
<evidence type="ECO:0000313" key="7">
    <source>
        <dbReference type="EMBL" id="KIO25846.1"/>
    </source>
</evidence>
<feature type="region of interest" description="Disordered" evidence="5">
    <location>
        <begin position="44"/>
        <end position="229"/>
    </location>
</feature>
<keyword evidence="3" id="KW-0862">Zinc</keyword>
<gene>
    <name evidence="7" type="ORF">M407DRAFT_24802</name>
</gene>
<dbReference type="EMBL" id="KN823034">
    <property type="protein sequence ID" value="KIO25846.1"/>
    <property type="molecule type" value="Genomic_DNA"/>
</dbReference>
<accession>A0A0C3QH87</accession>